<protein>
    <submittedName>
        <fullName evidence="3">3-oxoacyl-[acyl-carrier protein] reductase</fullName>
    </submittedName>
</protein>
<name>A0A0K1PFQ6_9BACT</name>
<dbReference type="GO" id="GO:0016616">
    <property type="term" value="F:oxidoreductase activity, acting on the CH-OH group of donors, NAD or NADP as acceptor"/>
    <property type="evidence" value="ECO:0007669"/>
    <property type="project" value="TreeGrafter"/>
</dbReference>
<dbReference type="Gene3D" id="3.40.50.720">
    <property type="entry name" value="NAD(P)-binding Rossmann-like Domain"/>
    <property type="match status" value="1"/>
</dbReference>
<sequence length="252" mass="25867">MDLKLQGKRAIVTGGSRGIGLAIAKALAAEGCSLGLMARGEAGLARAAEEIRASGARVEIAAADVTDAAAHDAALAKLADALGGVDVAVANAGGSTPGGVLDTPDEAWRSQWELNFLSAVRLLRGCAPRMEGGGSFVVVSSISGLEAFGRPSYVSAKAALHGFAKSAALECAPRNIRVNCVAPGSIVFPGGSWDKRRVDDPAFYAEVERSIPFGRLGRPEEVADVVAFLASPRASWVTGAVVVVDGSQTHRF</sequence>
<dbReference type="PRINTS" id="PR00080">
    <property type="entry name" value="SDRFAMILY"/>
</dbReference>
<accession>A0A0K1PFQ6</accession>
<dbReference type="EMBL" id="CP012332">
    <property type="protein sequence ID" value="AKU91949.1"/>
    <property type="molecule type" value="Genomic_DNA"/>
</dbReference>
<dbReference type="InterPro" id="IPR057326">
    <property type="entry name" value="KR_dom"/>
</dbReference>
<feature type="domain" description="Ketoreductase" evidence="2">
    <location>
        <begin position="8"/>
        <end position="196"/>
    </location>
</feature>
<dbReference type="RefSeq" id="WP_050726182.1">
    <property type="nucleotide sequence ID" value="NZ_CP012332.1"/>
</dbReference>
<reference evidence="3 4" key="1">
    <citation type="submission" date="2015-08" db="EMBL/GenBank/DDBJ databases">
        <authorList>
            <person name="Babu N.S."/>
            <person name="Beckwith C.J."/>
            <person name="Beseler K.G."/>
            <person name="Brison A."/>
            <person name="Carone J.V."/>
            <person name="Caskin T.P."/>
            <person name="Diamond M."/>
            <person name="Durham M.E."/>
            <person name="Foxe J.M."/>
            <person name="Go M."/>
            <person name="Henderson B.A."/>
            <person name="Jones I.B."/>
            <person name="McGettigan J.A."/>
            <person name="Micheletti S.J."/>
            <person name="Nasrallah M.E."/>
            <person name="Ortiz D."/>
            <person name="Piller C.R."/>
            <person name="Privatt S.R."/>
            <person name="Schneider S.L."/>
            <person name="Sharp S."/>
            <person name="Smith T.C."/>
            <person name="Stanton J.D."/>
            <person name="Ullery H.E."/>
            <person name="Wilson R.J."/>
            <person name="Serrano M.G."/>
            <person name="Buck G."/>
            <person name="Lee V."/>
            <person name="Wang Y."/>
            <person name="Carvalho R."/>
            <person name="Voegtly L."/>
            <person name="Shi R."/>
            <person name="Duckworth R."/>
            <person name="Johnson A."/>
            <person name="Loviza R."/>
            <person name="Walstead R."/>
            <person name="Shah Z."/>
            <person name="Kiflezghi M."/>
            <person name="Wade K."/>
            <person name="Ball S.L."/>
            <person name="Bradley K.W."/>
            <person name="Asai D.J."/>
            <person name="Bowman C.A."/>
            <person name="Russell D.A."/>
            <person name="Pope W.H."/>
            <person name="Jacobs-Sera D."/>
            <person name="Hendrix R.W."/>
            <person name="Hatfull G.F."/>
        </authorList>
    </citation>
    <scope>NUCLEOTIDE SEQUENCE [LARGE SCALE GENOMIC DNA]</scope>
    <source>
        <strain evidence="3 4">DSM 27710</strain>
    </source>
</reference>
<dbReference type="KEGG" id="vin:AKJ08_2336"/>
<dbReference type="OrthoDB" id="9804774at2"/>
<dbReference type="InterPro" id="IPR020904">
    <property type="entry name" value="Sc_DH/Rdtase_CS"/>
</dbReference>
<dbReference type="Pfam" id="PF13561">
    <property type="entry name" value="adh_short_C2"/>
    <property type="match status" value="1"/>
</dbReference>
<dbReference type="InterPro" id="IPR036291">
    <property type="entry name" value="NAD(P)-bd_dom_sf"/>
</dbReference>
<dbReference type="SMART" id="SM00822">
    <property type="entry name" value="PKS_KR"/>
    <property type="match status" value="1"/>
</dbReference>
<dbReference type="Proteomes" id="UP000055590">
    <property type="component" value="Chromosome"/>
</dbReference>
<evidence type="ECO:0000313" key="4">
    <source>
        <dbReference type="Proteomes" id="UP000055590"/>
    </source>
</evidence>
<dbReference type="GO" id="GO:0030497">
    <property type="term" value="P:fatty acid elongation"/>
    <property type="evidence" value="ECO:0007669"/>
    <property type="project" value="TreeGrafter"/>
</dbReference>
<dbReference type="AlphaFoldDB" id="A0A0K1PFQ6"/>
<dbReference type="PRINTS" id="PR00081">
    <property type="entry name" value="GDHRDH"/>
</dbReference>
<proteinExistence type="inferred from homology"/>
<dbReference type="PANTHER" id="PTHR42760:SF135">
    <property type="entry name" value="BLL7886 PROTEIN"/>
    <property type="match status" value="1"/>
</dbReference>
<dbReference type="STRING" id="1391653.AKJ08_2336"/>
<dbReference type="FunFam" id="3.40.50.720:FF:000084">
    <property type="entry name" value="Short-chain dehydrogenase reductase"/>
    <property type="match status" value="1"/>
</dbReference>
<comment type="similarity">
    <text evidence="1">Belongs to the short-chain dehydrogenases/reductases (SDR) family.</text>
</comment>
<evidence type="ECO:0000259" key="2">
    <source>
        <dbReference type="SMART" id="SM00822"/>
    </source>
</evidence>
<gene>
    <name evidence="3" type="ORF">AKJ08_2336</name>
</gene>
<organism evidence="3 4">
    <name type="scientific">Vulgatibacter incomptus</name>
    <dbReference type="NCBI Taxonomy" id="1391653"/>
    <lineage>
        <taxon>Bacteria</taxon>
        <taxon>Pseudomonadati</taxon>
        <taxon>Myxococcota</taxon>
        <taxon>Myxococcia</taxon>
        <taxon>Myxococcales</taxon>
        <taxon>Cystobacterineae</taxon>
        <taxon>Vulgatibacteraceae</taxon>
        <taxon>Vulgatibacter</taxon>
    </lineage>
</organism>
<dbReference type="PANTHER" id="PTHR42760">
    <property type="entry name" value="SHORT-CHAIN DEHYDROGENASES/REDUCTASES FAMILY MEMBER"/>
    <property type="match status" value="1"/>
</dbReference>
<evidence type="ECO:0000313" key="3">
    <source>
        <dbReference type="EMBL" id="AKU91949.1"/>
    </source>
</evidence>
<keyword evidence="4" id="KW-1185">Reference proteome</keyword>
<dbReference type="SUPFAM" id="SSF51735">
    <property type="entry name" value="NAD(P)-binding Rossmann-fold domains"/>
    <property type="match status" value="1"/>
</dbReference>
<evidence type="ECO:0000256" key="1">
    <source>
        <dbReference type="ARBA" id="ARBA00006484"/>
    </source>
</evidence>
<dbReference type="PROSITE" id="PS00061">
    <property type="entry name" value="ADH_SHORT"/>
    <property type="match status" value="1"/>
</dbReference>
<dbReference type="InterPro" id="IPR002347">
    <property type="entry name" value="SDR_fam"/>
</dbReference>